<evidence type="ECO:0000313" key="1">
    <source>
        <dbReference type="EMBL" id="KJB06324.1"/>
    </source>
</evidence>
<dbReference type="EMBL" id="CM001740">
    <property type="protein sequence ID" value="KJB06324.1"/>
    <property type="molecule type" value="Genomic_DNA"/>
</dbReference>
<dbReference type="PANTHER" id="PTHR12684:SF2">
    <property type="entry name" value="TRNA 2'-PHOSPHOTRANSFERASE 1"/>
    <property type="match status" value="1"/>
</dbReference>
<organism evidence="1 2">
    <name type="scientific">Gossypium raimondii</name>
    <name type="common">Peruvian cotton</name>
    <name type="synonym">Gossypium klotzschianum subsp. raimondii</name>
    <dbReference type="NCBI Taxonomy" id="29730"/>
    <lineage>
        <taxon>Eukaryota</taxon>
        <taxon>Viridiplantae</taxon>
        <taxon>Streptophyta</taxon>
        <taxon>Embryophyta</taxon>
        <taxon>Tracheophyta</taxon>
        <taxon>Spermatophyta</taxon>
        <taxon>Magnoliopsida</taxon>
        <taxon>eudicotyledons</taxon>
        <taxon>Gunneridae</taxon>
        <taxon>Pentapetalae</taxon>
        <taxon>rosids</taxon>
        <taxon>malvids</taxon>
        <taxon>Malvales</taxon>
        <taxon>Malvaceae</taxon>
        <taxon>Malvoideae</taxon>
        <taxon>Gossypium</taxon>
    </lineage>
</organism>
<dbReference type="PANTHER" id="PTHR12684">
    <property type="entry name" value="PUTATIVE PHOSPHOTRANSFERASE"/>
    <property type="match status" value="1"/>
</dbReference>
<evidence type="ECO:0000313" key="2">
    <source>
        <dbReference type="Proteomes" id="UP000032304"/>
    </source>
</evidence>
<keyword evidence="2" id="KW-1185">Reference proteome</keyword>
<dbReference type="Gramene" id="KJB06324">
    <property type="protein sequence ID" value="KJB06324"/>
    <property type="gene ID" value="B456_001G000200"/>
</dbReference>
<dbReference type="OMA" id="CQTTILK"/>
<dbReference type="eggNOG" id="KOG2278">
    <property type="taxonomic scope" value="Eukaryota"/>
</dbReference>
<name>A0A0D2PHQ9_GOSRA</name>
<protein>
    <submittedName>
        <fullName evidence="1">Uncharacterized protein</fullName>
    </submittedName>
</protein>
<gene>
    <name evidence="1" type="ORF">B456_001G000200</name>
</gene>
<sequence>MLEKLWKVSMLASFKFQSGDDSMNRSNNCKSCLSHFSLRVVAEHILICSCQTTILKLSSLVFLMTAEGMKLYISDNKVILTEGFDGVVSVKCFEKIESWPDRKPIPFSNV</sequence>
<reference evidence="1 2" key="1">
    <citation type="journal article" date="2012" name="Nature">
        <title>Repeated polyploidization of Gossypium genomes and the evolution of spinnable cotton fibres.</title>
        <authorList>
            <person name="Paterson A.H."/>
            <person name="Wendel J.F."/>
            <person name="Gundlach H."/>
            <person name="Guo H."/>
            <person name="Jenkins J."/>
            <person name="Jin D."/>
            <person name="Llewellyn D."/>
            <person name="Showmaker K.C."/>
            <person name="Shu S."/>
            <person name="Udall J."/>
            <person name="Yoo M.J."/>
            <person name="Byers R."/>
            <person name="Chen W."/>
            <person name="Doron-Faigenboim A."/>
            <person name="Duke M.V."/>
            <person name="Gong L."/>
            <person name="Grimwood J."/>
            <person name="Grover C."/>
            <person name="Grupp K."/>
            <person name="Hu G."/>
            <person name="Lee T.H."/>
            <person name="Li J."/>
            <person name="Lin L."/>
            <person name="Liu T."/>
            <person name="Marler B.S."/>
            <person name="Page J.T."/>
            <person name="Roberts A.W."/>
            <person name="Romanel E."/>
            <person name="Sanders W.S."/>
            <person name="Szadkowski E."/>
            <person name="Tan X."/>
            <person name="Tang H."/>
            <person name="Xu C."/>
            <person name="Wang J."/>
            <person name="Wang Z."/>
            <person name="Zhang D."/>
            <person name="Zhang L."/>
            <person name="Ashrafi H."/>
            <person name="Bedon F."/>
            <person name="Bowers J.E."/>
            <person name="Brubaker C.L."/>
            <person name="Chee P.W."/>
            <person name="Das S."/>
            <person name="Gingle A.R."/>
            <person name="Haigler C.H."/>
            <person name="Harker D."/>
            <person name="Hoffmann L.V."/>
            <person name="Hovav R."/>
            <person name="Jones D.C."/>
            <person name="Lemke C."/>
            <person name="Mansoor S."/>
            <person name="ur Rahman M."/>
            <person name="Rainville L.N."/>
            <person name="Rambani A."/>
            <person name="Reddy U.K."/>
            <person name="Rong J.K."/>
            <person name="Saranga Y."/>
            <person name="Scheffler B.E."/>
            <person name="Scheffler J.A."/>
            <person name="Stelly D.M."/>
            <person name="Triplett B.A."/>
            <person name="Van Deynze A."/>
            <person name="Vaslin M.F."/>
            <person name="Waghmare V.N."/>
            <person name="Walford S.A."/>
            <person name="Wright R.J."/>
            <person name="Zaki E.A."/>
            <person name="Zhang T."/>
            <person name="Dennis E.S."/>
            <person name="Mayer K.F."/>
            <person name="Peterson D.G."/>
            <person name="Rokhsar D.S."/>
            <person name="Wang X."/>
            <person name="Schmutz J."/>
        </authorList>
    </citation>
    <scope>NUCLEOTIDE SEQUENCE [LARGE SCALE GENOMIC DNA]</scope>
</reference>
<proteinExistence type="predicted"/>
<dbReference type="GO" id="GO:0006388">
    <property type="term" value="P:tRNA splicing, via endonucleolytic cleavage and ligation"/>
    <property type="evidence" value="ECO:0007669"/>
    <property type="project" value="TreeGrafter"/>
</dbReference>
<dbReference type="GO" id="GO:0000215">
    <property type="term" value="F:tRNA 2'-phosphotransferase activity"/>
    <property type="evidence" value="ECO:0007669"/>
    <property type="project" value="TreeGrafter"/>
</dbReference>
<accession>A0A0D2PHQ9</accession>
<dbReference type="Proteomes" id="UP000032304">
    <property type="component" value="Chromosome 1"/>
</dbReference>
<dbReference type="InterPro" id="IPR002745">
    <property type="entry name" value="Ptrans_KptA/Tpt1"/>
</dbReference>
<dbReference type="AlphaFoldDB" id="A0A0D2PHQ9"/>
<dbReference type="STRING" id="29730.A0A0D2PHQ9"/>